<dbReference type="EMBL" id="JACHMN010000001">
    <property type="protein sequence ID" value="MBB5867094.1"/>
    <property type="molecule type" value="Genomic_DNA"/>
</dbReference>
<evidence type="ECO:0000313" key="1">
    <source>
        <dbReference type="EMBL" id="MBB5867094.1"/>
    </source>
</evidence>
<accession>A0A841BFM6</accession>
<proteinExistence type="predicted"/>
<dbReference type="AlphaFoldDB" id="A0A841BFM6"/>
<dbReference type="Proteomes" id="UP000587527">
    <property type="component" value="Unassembled WGS sequence"/>
</dbReference>
<keyword evidence="2" id="KW-1185">Reference proteome</keyword>
<evidence type="ECO:0000313" key="2">
    <source>
        <dbReference type="Proteomes" id="UP000587527"/>
    </source>
</evidence>
<organism evidence="1 2">
    <name type="scientific">Allocatelliglobosispora scoriae</name>
    <dbReference type="NCBI Taxonomy" id="643052"/>
    <lineage>
        <taxon>Bacteria</taxon>
        <taxon>Bacillati</taxon>
        <taxon>Actinomycetota</taxon>
        <taxon>Actinomycetes</taxon>
        <taxon>Micromonosporales</taxon>
        <taxon>Micromonosporaceae</taxon>
        <taxon>Allocatelliglobosispora</taxon>
    </lineage>
</organism>
<gene>
    <name evidence="1" type="ORF">F4553_000473</name>
</gene>
<name>A0A841BFM6_9ACTN</name>
<comment type="caution">
    <text evidence="1">The sequence shown here is derived from an EMBL/GenBank/DDBJ whole genome shotgun (WGS) entry which is preliminary data.</text>
</comment>
<dbReference type="RefSeq" id="WP_184831433.1">
    <property type="nucleotide sequence ID" value="NZ_JACHMN010000001.1"/>
</dbReference>
<reference evidence="1 2" key="1">
    <citation type="submission" date="2020-08" db="EMBL/GenBank/DDBJ databases">
        <title>Sequencing the genomes of 1000 actinobacteria strains.</title>
        <authorList>
            <person name="Klenk H.-P."/>
        </authorList>
    </citation>
    <scope>NUCLEOTIDE SEQUENCE [LARGE SCALE GENOMIC DNA]</scope>
    <source>
        <strain evidence="1 2">DSM 45362</strain>
    </source>
</reference>
<sequence length="157" mass="16576">MTDGANSAKGGRGSTIIAIVGLITTAAAAIISNIVTTQAAQDAAWTVRNAQIVDQRRTAYVDFLGEVTSLCALMTHRDLTLNAANDAYGQVLTQKARVDLIAPTEVRERVEEFRAYMLIALTTASKADPNLPEGCDDKGLATNTENLVNAAKPGLEG</sequence>
<protein>
    <submittedName>
        <fullName evidence="1">Uncharacterized protein</fullName>
    </submittedName>
</protein>